<feature type="non-terminal residue" evidence="1">
    <location>
        <position position="268"/>
    </location>
</feature>
<dbReference type="EMBL" id="DRBW01000134">
    <property type="protein sequence ID" value="HDM90224.1"/>
    <property type="molecule type" value="Genomic_DNA"/>
</dbReference>
<proteinExistence type="predicted"/>
<dbReference type="AlphaFoldDB" id="A0A7C0XB00"/>
<dbReference type="Proteomes" id="UP000885931">
    <property type="component" value="Unassembled WGS sequence"/>
</dbReference>
<evidence type="ECO:0000313" key="1">
    <source>
        <dbReference type="EMBL" id="HDM90224.1"/>
    </source>
</evidence>
<protein>
    <submittedName>
        <fullName evidence="1">Uncharacterized protein</fullName>
    </submittedName>
</protein>
<accession>A0A7C0XB00</accession>
<organism evidence="1">
    <name type="scientific">candidate division WOR-3 bacterium</name>
    <dbReference type="NCBI Taxonomy" id="2052148"/>
    <lineage>
        <taxon>Bacteria</taxon>
        <taxon>Bacteria division WOR-3</taxon>
    </lineage>
</organism>
<name>A0A7C0XB00_UNCW3</name>
<dbReference type="Gene3D" id="3.60.21.10">
    <property type="match status" value="1"/>
</dbReference>
<comment type="caution">
    <text evidence="1">The sequence shown here is derived from an EMBL/GenBank/DDBJ whole genome shotgun (WGS) entry which is preliminary data.</text>
</comment>
<dbReference type="InterPro" id="IPR029052">
    <property type="entry name" value="Metallo-depent_PP-like"/>
</dbReference>
<reference evidence="1" key="1">
    <citation type="journal article" date="2020" name="mSystems">
        <title>Genome- and Community-Level Interaction Insights into Carbon Utilization and Element Cycling Functions of Hydrothermarchaeota in Hydrothermal Sediment.</title>
        <authorList>
            <person name="Zhou Z."/>
            <person name="Liu Y."/>
            <person name="Xu W."/>
            <person name="Pan J."/>
            <person name="Luo Z.H."/>
            <person name="Li M."/>
        </authorList>
    </citation>
    <scope>NUCLEOTIDE SEQUENCE [LARGE SCALE GENOMIC DNA]</scope>
    <source>
        <strain evidence="1">HyVt-237</strain>
    </source>
</reference>
<gene>
    <name evidence="1" type="ORF">ENG67_03335</name>
</gene>
<sequence>MKGSKERARDLLLLQAGNAVMGMSPKAEIQLRYVLEAMERLGFSAYVLGPEEALSHRTAQIVAQGPFPAILSNVDLLDLGVSNFSMLRIRDTDVAILGAVFPRRNLPAGSPLFYLQPLVDYLRPFVDVVLVVVHGSRAEVKKLVQQMRGVDIFLSSVGRTATAPRRVRGAFILNATALWIGRATFVVDGNGVRLKRWWPARMGKKVKEDPEIAELVARYRSEVKSIKRTTCRARPLEENRERYRQWLQETSPEEFIRLLRQGRGLPLT</sequence>
<dbReference type="SUPFAM" id="SSF56300">
    <property type="entry name" value="Metallo-dependent phosphatases"/>
    <property type="match status" value="1"/>
</dbReference>